<feature type="coiled-coil region" evidence="1">
    <location>
        <begin position="126"/>
        <end position="153"/>
    </location>
</feature>
<feature type="region of interest" description="Disordered" evidence="2">
    <location>
        <begin position="1"/>
        <end position="97"/>
    </location>
</feature>
<feature type="compositionally biased region" description="Gly residues" evidence="2">
    <location>
        <begin position="789"/>
        <end position="801"/>
    </location>
</feature>
<name>A0A2C5ZM09_9HYPO</name>
<feature type="region of interest" description="Disordered" evidence="2">
    <location>
        <begin position="254"/>
        <end position="282"/>
    </location>
</feature>
<protein>
    <submittedName>
        <fullName evidence="3">Uncharacterized protein</fullName>
    </submittedName>
</protein>
<evidence type="ECO:0000256" key="2">
    <source>
        <dbReference type="SAM" id="MobiDB-lite"/>
    </source>
</evidence>
<dbReference type="OrthoDB" id="3532430at2759"/>
<sequence length="845" mass="93150">MADTELPIALRKPRRSVVSGPSETAPVGREPQTPRKSKRAVRFSDPGPLTGTSGLTPMVRRTSIGTPQRRRASTPSRTPQRRHGISTPSKTTSKTARGGDAVLAPAVAPQCLHQAAEGRIARRIRRNNFRDLLNRLEQQKKSREREMVQLKAEIKTRDRDIYELRNATIVVDTERIWDLERQVEGLKQELHRRSADASARDCSRIYNWALSTRERQDDETTNAFTEEYGDDGDDFDDVDHDHFGDVAALNLAASTPSRAVRSRDPLTPPTTSPAGPGSPCWREVPVPTDAAVQASMADVARQQAEQELASLRLEVGRLTTKLDSYRDLAERIGRRIRASVGEDGEPKTEATNSLETQTEKLVQMLSERTAALEKLSLGVAELGFPGEDAGAMVAALASGFRSARLELEYLTPGESRLPLTRHGAEVLDLVLCKLRQLAKGAVEDEATIDEYHATEQSLRKQLDARVAAMDSLSADAARAQRLLDEQRIANNRLRHAVDGYVRDMTELEALVERMERQGEAEVASREAAMATVEARLAAALARSDKLQREVEAAGDVGAALALRDARVLELRAEVERGREAIWHLALENDWTWTRIDMRGYSRLKPGIRQSCAEARAEMRKTHTLVPGLGWVDFSRHVVILWGTADEGFLFDCMADPLSLLSRAQNLVARPRSWYQLEHLFCRVGQCCPSLRKLVISSSRFKSKRMPEPTGPDSETEEVPQALRECVSTVHRTNSQSEGFVRLHLARNSGPIVIRRRRALEVLLRRRYSRTSGDAVGAQLRSGRLLQGDSGSGSGSGSGVGDLGTGGGGVRAVAAEEAICYAYSAEGHGAEQLAGVVRRLACRHGL</sequence>
<reference evidence="3 4" key="1">
    <citation type="submission" date="2017-06" db="EMBL/GenBank/DDBJ databases">
        <title>Ant-infecting Ophiocordyceps genomes reveal a high diversity of potential behavioral manipulation genes and a possible major role for enterotoxins.</title>
        <authorList>
            <person name="De Bekker C."/>
            <person name="Evans H.C."/>
            <person name="Brachmann A."/>
            <person name="Hughes D.P."/>
        </authorList>
    </citation>
    <scope>NUCLEOTIDE SEQUENCE [LARGE SCALE GENOMIC DNA]</scope>
    <source>
        <strain evidence="3 4">Map16</strain>
    </source>
</reference>
<feature type="coiled-coil region" evidence="1">
    <location>
        <begin position="469"/>
        <end position="549"/>
    </location>
</feature>
<organism evidence="3 4">
    <name type="scientific">Ophiocordyceps camponoti-rufipedis</name>
    <dbReference type="NCBI Taxonomy" id="2004952"/>
    <lineage>
        <taxon>Eukaryota</taxon>
        <taxon>Fungi</taxon>
        <taxon>Dikarya</taxon>
        <taxon>Ascomycota</taxon>
        <taxon>Pezizomycotina</taxon>
        <taxon>Sordariomycetes</taxon>
        <taxon>Hypocreomycetidae</taxon>
        <taxon>Hypocreales</taxon>
        <taxon>Ophiocordycipitaceae</taxon>
        <taxon>Ophiocordyceps</taxon>
    </lineage>
</organism>
<feature type="region of interest" description="Disordered" evidence="2">
    <location>
        <begin position="778"/>
        <end position="801"/>
    </location>
</feature>
<dbReference type="AlphaFoldDB" id="A0A2C5ZM09"/>
<keyword evidence="4" id="KW-1185">Reference proteome</keyword>
<comment type="caution">
    <text evidence="3">The sequence shown here is derived from an EMBL/GenBank/DDBJ whole genome shotgun (WGS) entry which is preliminary data.</text>
</comment>
<evidence type="ECO:0000256" key="1">
    <source>
        <dbReference type="SAM" id="Coils"/>
    </source>
</evidence>
<dbReference type="EMBL" id="NJES01000008">
    <property type="protein sequence ID" value="PHH80810.1"/>
    <property type="molecule type" value="Genomic_DNA"/>
</dbReference>
<accession>A0A2C5ZM09</accession>
<gene>
    <name evidence="3" type="ORF">CDD80_6900</name>
</gene>
<dbReference type="STRING" id="2004952.A0A2C5ZM09"/>
<keyword evidence="1" id="KW-0175">Coiled coil</keyword>
<feature type="coiled-coil region" evidence="1">
    <location>
        <begin position="294"/>
        <end position="321"/>
    </location>
</feature>
<evidence type="ECO:0000313" key="3">
    <source>
        <dbReference type="EMBL" id="PHH80810.1"/>
    </source>
</evidence>
<proteinExistence type="predicted"/>
<dbReference type="Proteomes" id="UP000226431">
    <property type="component" value="Unassembled WGS sequence"/>
</dbReference>
<evidence type="ECO:0000313" key="4">
    <source>
        <dbReference type="Proteomes" id="UP000226431"/>
    </source>
</evidence>
<feature type="compositionally biased region" description="Polar residues" evidence="2">
    <location>
        <begin position="86"/>
        <end position="95"/>
    </location>
</feature>
<feature type="compositionally biased region" description="Low complexity" evidence="2">
    <location>
        <begin position="779"/>
        <end position="788"/>
    </location>
</feature>